<proteinExistence type="predicted"/>
<name>A0A7W9A4D3_9CAUL</name>
<sequence>MITPGFWDWALEAYGRDGVADACVDLQDRHGQCVPLLLWAAWIASRDESAADDTLEAACDIARAWDETTLDPLRALRRKLKSPHPDIEPGARLDVRQKTIELERRAEHHLMQALEHLPREAAPGADTLKTLVAVTRAWSPVTPRKELQTLTACLSA</sequence>
<dbReference type="RefSeq" id="WP_123288369.1">
    <property type="nucleotide sequence ID" value="NZ_JACIJB010000008.1"/>
</dbReference>
<protein>
    <submittedName>
        <fullName evidence="1">Uncharacterized protein (TIGR02444 family)</fullName>
    </submittedName>
</protein>
<keyword evidence="2" id="KW-1185">Reference proteome</keyword>
<accession>A0A7W9A4D3</accession>
<dbReference type="EMBL" id="JACIJB010000008">
    <property type="protein sequence ID" value="MBB5661201.1"/>
    <property type="molecule type" value="Genomic_DNA"/>
</dbReference>
<gene>
    <name evidence="1" type="ORF">FHS65_001960</name>
</gene>
<evidence type="ECO:0000313" key="1">
    <source>
        <dbReference type="EMBL" id="MBB5661201.1"/>
    </source>
</evidence>
<dbReference type="Proteomes" id="UP000548978">
    <property type="component" value="Unassembled WGS sequence"/>
</dbReference>
<reference evidence="1 2" key="1">
    <citation type="submission" date="2020-08" db="EMBL/GenBank/DDBJ databases">
        <title>Genomic Encyclopedia of Type Strains, Phase IV (KMG-IV): sequencing the most valuable type-strain genomes for metagenomic binning, comparative biology and taxonomic classification.</title>
        <authorList>
            <person name="Goeker M."/>
        </authorList>
    </citation>
    <scope>NUCLEOTIDE SEQUENCE [LARGE SCALE GENOMIC DNA]</scope>
    <source>
        <strain evidence="1 2">DSM 24448</strain>
    </source>
</reference>
<dbReference type="OrthoDB" id="7875767at2"/>
<dbReference type="Pfam" id="PF09523">
    <property type="entry name" value="DUF2390"/>
    <property type="match status" value="1"/>
</dbReference>
<comment type="caution">
    <text evidence="1">The sequence shown here is derived from an EMBL/GenBank/DDBJ whole genome shotgun (WGS) entry which is preliminary data.</text>
</comment>
<organism evidence="1 2">
    <name type="scientific">Brevundimonas halotolerans</name>
    <dbReference type="NCBI Taxonomy" id="69670"/>
    <lineage>
        <taxon>Bacteria</taxon>
        <taxon>Pseudomonadati</taxon>
        <taxon>Pseudomonadota</taxon>
        <taxon>Alphaproteobacteria</taxon>
        <taxon>Caulobacterales</taxon>
        <taxon>Caulobacteraceae</taxon>
        <taxon>Brevundimonas</taxon>
    </lineage>
</organism>
<dbReference type="AlphaFoldDB" id="A0A7W9A4D3"/>
<evidence type="ECO:0000313" key="2">
    <source>
        <dbReference type="Proteomes" id="UP000548978"/>
    </source>
</evidence>
<dbReference type="InterPro" id="IPR012659">
    <property type="entry name" value="CHP02444"/>
</dbReference>
<dbReference type="NCBIfam" id="TIGR02444">
    <property type="entry name" value="TIGR02444 family protein"/>
    <property type="match status" value="1"/>
</dbReference>